<dbReference type="SUPFAM" id="SSF110296">
    <property type="entry name" value="Oligoxyloglucan reducing end-specific cellobiohydrolase"/>
    <property type="match status" value="1"/>
</dbReference>
<dbReference type="PANTHER" id="PTHR47199">
    <property type="entry name" value="PHOTOSYSTEM II STABILITY/ASSEMBLY FACTOR HCF136, CHLOROPLASTIC"/>
    <property type="match status" value="1"/>
</dbReference>
<feature type="compositionally biased region" description="Pro residues" evidence="1">
    <location>
        <begin position="751"/>
        <end position="762"/>
    </location>
</feature>
<name>A0AAE0GSM4_9CHLO</name>
<accession>A0AAE0GSM4</accession>
<evidence type="ECO:0008006" key="5">
    <source>
        <dbReference type="Google" id="ProtNLM"/>
    </source>
</evidence>
<sequence>MVNPLTRSSPGHSYSLVRKIQGVRAIGISACTYCFKPRRGPIVFCVLRVYQLTPAPDATHAHNNVFRDSQPRGKFFGGSAIRMPVCVGPASRYVAPSRCPRSTALRRLRHACRALLLLCALTIVHSDFAGTGWLIEEQVVNKDLYAIACSSETEAYAVGQEGTVMKTSNNNEPSLTQWTKIETNIETSSGRPYNWKGATFCNTTHGWIAGTYGQIIHTRDSGDSWVAQDSTITGTVAGTNRPYTINGITVTPNRRGLWNKPLPPDGIVFAVASEGMILRTMDFGETWVQLYSRITEELYAVDFLTNDTGWVAGENGRILKTTDQGNTWIPIAVEGTNYAEFGLFEITFRAIRFPEETHGFVAGDDGYIIYSDGVTVGGGNFTLTRCHDSVIHSIAVDREYKLGWVVADDGVICISPDYGKTWRIEQSPQETALRGISQWAHEFPVTVGDGGLFQRYVGSPPPPPPPSSPPPLPPSSHPAPLPLLPSSSFASPPPPLPCPRLHLLLHPPPATALATSFRPHHPPPPPIAEWSLSFDGVDDYILTPVIRDILCISIWVKIAEESEITDSGREAYLIDLRYGNNEAYFGDGAIGQTWTNLYVDGVHVTCDLNFCPVGKSGCCWWASVPVGQWGHMHFELGEAVTDDVNFMSRVTGGSTDQAPGCLKGQIAEIYMWQVYLAWNEINIISGRQGSGFDNKAPAGYYAAYFNIEEGQAPAGTDIRLCLHLPTSFSPPPPPSPPPPSPHLLPLRLTPALPPPYSPPPPSASSSSLLTSSSESPTIAPGRISFSPPLPTPPLLSSVPPAAALPPPATQSTTPVHLHPVHPHLNRALLLLPTHRHLDQALLPSPPPPYVGTPVESDDSSSDDGWVLPVVIICVLVPVLSAGAFLWRRRTLRTLLKPSITHDEMQAFTTQDGGPAAPSPVPLRQDQQAPPPQSEMSVSSVGSASSPPPPLAKASLGNKVAPGESLPAPSSGSGKLPPLYK</sequence>
<dbReference type="AlphaFoldDB" id="A0AAE0GSM4"/>
<dbReference type="PANTHER" id="PTHR47199:SF2">
    <property type="entry name" value="PHOTOSYSTEM II STABILITY_ASSEMBLY FACTOR HCF136, CHLOROPLASTIC"/>
    <property type="match status" value="1"/>
</dbReference>
<dbReference type="EMBL" id="LGRX02002786">
    <property type="protein sequence ID" value="KAK3283422.1"/>
    <property type="molecule type" value="Genomic_DNA"/>
</dbReference>
<keyword evidence="2" id="KW-0812">Transmembrane</keyword>
<reference evidence="3 4" key="1">
    <citation type="journal article" date="2015" name="Genome Biol. Evol.">
        <title>Comparative Genomics of a Bacterivorous Green Alga Reveals Evolutionary Causalities and Consequences of Phago-Mixotrophic Mode of Nutrition.</title>
        <authorList>
            <person name="Burns J.A."/>
            <person name="Paasch A."/>
            <person name="Narechania A."/>
            <person name="Kim E."/>
        </authorList>
    </citation>
    <scope>NUCLEOTIDE SEQUENCE [LARGE SCALE GENOMIC DNA]</scope>
    <source>
        <strain evidence="3 4">PLY_AMNH</strain>
    </source>
</reference>
<proteinExistence type="predicted"/>
<evidence type="ECO:0000256" key="2">
    <source>
        <dbReference type="SAM" id="Phobius"/>
    </source>
</evidence>
<dbReference type="InterPro" id="IPR015943">
    <property type="entry name" value="WD40/YVTN_repeat-like_dom_sf"/>
</dbReference>
<feature type="compositionally biased region" description="Pro residues" evidence="1">
    <location>
        <begin position="728"/>
        <end position="742"/>
    </location>
</feature>
<feature type="region of interest" description="Disordered" evidence="1">
    <location>
        <begin position="725"/>
        <end position="818"/>
    </location>
</feature>
<keyword evidence="2" id="KW-0472">Membrane</keyword>
<organism evidence="3 4">
    <name type="scientific">Cymbomonas tetramitiformis</name>
    <dbReference type="NCBI Taxonomy" id="36881"/>
    <lineage>
        <taxon>Eukaryota</taxon>
        <taxon>Viridiplantae</taxon>
        <taxon>Chlorophyta</taxon>
        <taxon>Pyramimonadophyceae</taxon>
        <taxon>Pyramimonadales</taxon>
        <taxon>Pyramimonadaceae</taxon>
        <taxon>Cymbomonas</taxon>
    </lineage>
</organism>
<evidence type="ECO:0000256" key="1">
    <source>
        <dbReference type="SAM" id="MobiDB-lite"/>
    </source>
</evidence>
<keyword evidence="2" id="KW-1133">Transmembrane helix</keyword>
<evidence type="ECO:0000313" key="3">
    <source>
        <dbReference type="EMBL" id="KAK3283422.1"/>
    </source>
</evidence>
<evidence type="ECO:0000313" key="4">
    <source>
        <dbReference type="Proteomes" id="UP001190700"/>
    </source>
</evidence>
<comment type="caution">
    <text evidence="3">The sequence shown here is derived from an EMBL/GenBank/DDBJ whole genome shotgun (WGS) entry which is preliminary data.</text>
</comment>
<dbReference type="Gene3D" id="2.130.10.10">
    <property type="entry name" value="YVTN repeat-like/Quinoprotein amine dehydrogenase"/>
    <property type="match status" value="1"/>
</dbReference>
<gene>
    <name evidence="3" type="ORF">CYMTET_8878</name>
</gene>
<feature type="transmembrane region" description="Helical" evidence="2">
    <location>
        <begin position="865"/>
        <end position="886"/>
    </location>
</feature>
<feature type="region of interest" description="Disordered" evidence="1">
    <location>
        <begin position="908"/>
        <end position="980"/>
    </location>
</feature>
<feature type="compositionally biased region" description="Pro residues" evidence="1">
    <location>
        <begin position="459"/>
        <end position="483"/>
    </location>
</feature>
<protein>
    <recommendedName>
        <fullName evidence="5">Photosynthesis system II assembly factor Ycf48/Hcf136-like domain-containing protein</fullName>
    </recommendedName>
</protein>
<dbReference type="Proteomes" id="UP001190700">
    <property type="component" value="Unassembled WGS sequence"/>
</dbReference>
<keyword evidence="4" id="KW-1185">Reference proteome</keyword>
<feature type="region of interest" description="Disordered" evidence="1">
    <location>
        <begin position="454"/>
        <end position="486"/>
    </location>
</feature>
<feature type="compositionally biased region" description="Low complexity" evidence="1">
    <location>
        <begin position="763"/>
        <end position="777"/>
    </location>
</feature>